<dbReference type="Gene3D" id="3.40.50.150">
    <property type="entry name" value="Vaccinia Virus protein VP39"/>
    <property type="match status" value="1"/>
</dbReference>
<feature type="compositionally biased region" description="Basic and acidic residues" evidence="1">
    <location>
        <begin position="71"/>
        <end position="95"/>
    </location>
</feature>
<feature type="compositionally biased region" description="Low complexity" evidence="1">
    <location>
        <begin position="29"/>
        <end position="38"/>
    </location>
</feature>
<gene>
    <name evidence="3" type="ORF">BRENAR_LOCUS2351</name>
</gene>
<reference evidence="3 4" key="1">
    <citation type="submission" date="2018-12" db="EMBL/GenBank/DDBJ databases">
        <authorList>
            <person name="Tiukova I."/>
            <person name="Dainat J."/>
        </authorList>
    </citation>
    <scope>NUCLEOTIDE SEQUENCE [LARGE SCALE GENOMIC DNA]</scope>
</reference>
<accession>A0A448YL72</accession>
<name>A0A448YL72_BRENA</name>
<organism evidence="3 4">
    <name type="scientific">Brettanomyces naardenensis</name>
    <name type="common">Yeast</name>
    <dbReference type="NCBI Taxonomy" id="13370"/>
    <lineage>
        <taxon>Eukaryota</taxon>
        <taxon>Fungi</taxon>
        <taxon>Dikarya</taxon>
        <taxon>Ascomycota</taxon>
        <taxon>Saccharomycotina</taxon>
        <taxon>Pichiomycetes</taxon>
        <taxon>Pichiales</taxon>
        <taxon>Pichiaceae</taxon>
        <taxon>Brettanomyces</taxon>
    </lineage>
</organism>
<feature type="region of interest" description="Disordered" evidence="1">
    <location>
        <begin position="1"/>
        <end position="40"/>
    </location>
</feature>
<dbReference type="SUPFAM" id="SSF53335">
    <property type="entry name" value="S-adenosyl-L-methionine-dependent methyltransferases"/>
    <property type="match status" value="1"/>
</dbReference>
<proteinExistence type="predicted"/>
<dbReference type="EMBL" id="CAACVR010000012">
    <property type="protein sequence ID" value="VEU21618.1"/>
    <property type="molecule type" value="Genomic_DNA"/>
</dbReference>
<feature type="region of interest" description="Disordered" evidence="1">
    <location>
        <begin position="69"/>
        <end position="104"/>
    </location>
</feature>
<dbReference type="OrthoDB" id="5382952at2759"/>
<evidence type="ECO:0000313" key="4">
    <source>
        <dbReference type="Proteomes" id="UP000290900"/>
    </source>
</evidence>
<dbReference type="Pfam" id="PF08241">
    <property type="entry name" value="Methyltransf_11"/>
    <property type="match status" value="1"/>
</dbReference>
<dbReference type="GO" id="GO:0008757">
    <property type="term" value="F:S-adenosylmethionine-dependent methyltransferase activity"/>
    <property type="evidence" value="ECO:0007669"/>
    <property type="project" value="InterPro"/>
</dbReference>
<evidence type="ECO:0000256" key="1">
    <source>
        <dbReference type="SAM" id="MobiDB-lite"/>
    </source>
</evidence>
<dbReference type="InParanoid" id="A0A448YL72"/>
<dbReference type="Proteomes" id="UP000290900">
    <property type="component" value="Unassembled WGS sequence"/>
</dbReference>
<feature type="compositionally biased region" description="Low complexity" evidence="1">
    <location>
        <begin position="1"/>
        <end position="15"/>
    </location>
</feature>
<dbReference type="InterPro" id="IPR013216">
    <property type="entry name" value="Methyltransf_11"/>
</dbReference>
<sequence>MTSLSSSVSSVASRSEIPESRASTEEAQSGASSFSRSSTAFPPGYVPEIALTTPFSYSSVKAPYITPQMRQHAEQLRRQALEADDTKKPKIDERGVGATPSASMSRTNSSVKFLNFTRKAARIAGDIAFGTSVYTNSYADERKIETLKARRQEKLTEDRSQQVEELRKKLVEAGKEKYLDNLRFFLKYMDDSEFNDPLAYAITRRDMWLLWYRKYLLKLKERIALYESLVSERRLLLSKKASPKQSQRLSSSLPPLPSVAIVRKGMFQDRRVLLSLLWYLQIFKKLVHQPAILKGIFKNMANVADAEEDPSSVQTTPEVCILTTNKLGTSGEAVAMAAPYLPENSIAAANIEFIDGWHLRHETEHTHVNVVTVADKLQTLTDIQGKGYLTPEVELENPQFNSAPLDNDFYQYQLGEREKEFMRNYSSFTTTGVSQIPLRDSSQSCIVAEDLTSCVDDPDSLAETLEEFARVLKPDGSIYLQLWDIDPCSQVPQQQAESRIRNSYEFVRYRMWQKISAYSEKRSLALPDITRRIVPALRRAGFKHVRTTFVGYPLLSTTSVELDTSITESLDDNPAATEADGEIDANSFTEPGAPDSAPVIGSVSQERIESQSSASTIRSSVKGSKDARINSFFEVLSSFTEFLTAVKALRLHELSSDLAICENIAGLRKKAEEGIDTEAEIDTLLRSMKEVNREQLNMVKLFVDYKLNGVEAPLVKTEILQGTKYGERAYLCSHEETIDGESRYEGLGYMMVVVAERI</sequence>
<evidence type="ECO:0000313" key="3">
    <source>
        <dbReference type="EMBL" id="VEU21618.1"/>
    </source>
</evidence>
<dbReference type="InterPro" id="IPR029063">
    <property type="entry name" value="SAM-dependent_MTases_sf"/>
</dbReference>
<feature type="domain" description="Methyltransferase type 11" evidence="2">
    <location>
        <begin position="424"/>
        <end position="479"/>
    </location>
</feature>
<protein>
    <submittedName>
        <fullName evidence="3">DEKNAAC102712</fullName>
    </submittedName>
</protein>
<evidence type="ECO:0000259" key="2">
    <source>
        <dbReference type="Pfam" id="PF08241"/>
    </source>
</evidence>
<dbReference type="AlphaFoldDB" id="A0A448YL72"/>
<keyword evidence="4" id="KW-1185">Reference proteome</keyword>